<dbReference type="Gene3D" id="1.20.1250.20">
    <property type="entry name" value="MFS general substrate transporter like domains"/>
    <property type="match status" value="1"/>
</dbReference>
<dbReference type="SUPFAM" id="SSF103473">
    <property type="entry name" value="MFS general substrate transporter"/>
    <property type="match status" value="1"/>
</dbReference>
<feature type="domain" description="Major facilitator superfamily (MFS) profile" evidence="7">
    <location>
        <begin position="37"/>
        <end position="148"/>
    </location>
</feature>
<keyword evidence="5 6" id="KW-0472">Membrane</keyword>
<dbReference type="InterPro" id="IPR005828">
    <property type="entry name" value="MFS_sugar_transport-like"/>
</dbReference>
<keyword evidence="3 6" id="KW-0812">Transmembrane</keyword>
<dbReference type="PROSITE" id="PS50850">
    <property type="entry name" value="MFS"/>
    <property type="match status" value="1"/>
</dbReference>
<accession>A0A9P6IUB9</accession>
<keyword evidence="2" id="KW-0813">Transport</keyword>
<feature type="transmembrane region" description="Helical" evidence="6">
    <location>
        <begin position="77"/>
        <end position="98"/>
    </location>
</feature>
<evidence type="ECO:0000256" key="1">
    <source>
        <dbReference type="ARBA" id="ARBA00004141"/>
    </source>
</evidence>
<comment type="caution">
    <text evidence="8">The sequence shown here is derived from an EMBL/GenBank/DDBJ whole genome shotgun (WGS) entry which is preliminary data.</text>
</comment>
<dbReference type="GO" id="GO:0016020">
    <property type="term" value="C:membrane"/>
    <property type="evidence" value="ECO:0007669"/>
    <property type="project" value="UniProtKB-SubCell"/>
</dbReference>
<evidence type="ECO:0000256" key="2">
    <source>
        <dbReference type="ARBA" id="ARBA00022448"/>
    </source>
</evidence>
<reference evidence="8" key="1">
    <citation type="journal article" date="2020" name="Fungal Divers.">
        <title>Resolving the Mortierellaceae phylogeny through synthesis of multi-gene phylogenetics and phylogenomics.</title>
        <authorList>
            <person name="Vandepol N."/>
            <person name="Liber J."/>
            <person name="Desiro A."/>
            <person name="Na H."/>
            <person name="Kennedy M."/>
            <person name="Barry K."/>
            <person name="Grigoriev I.V."/>
            <person name="Miller A.N."/>
            <person name="O'Donnell K."/>
            <person name="Stajich J.E."/>
            <person name="Bonito G."/>
        </authorList>
    </citation>
    <scope>NUCLEOTIDE SEQUENCE</scope>
    <source>
        <strain evidence="8">MES-2147</strain>
    </source>
</reference>
<protein>
    <submittedName>
        <fullName evidence="8">Inorganic phosphate transporter pho84</fullName>
    </submittedName>
</protein>
<dbReference type="PANTHER" id="PTHR23511">
    <property type="entry name" value="SYNAPTIC VESICLE GLYCOPROTEIN 2"/>
    <property type="match status" value="1"/>
</dbReference>
<proteinExistence type="predicted"/>
<dbReference type="Proteomes" id="UP000749646">
    <property type="component" value="Unassembled WGS sequence"/>
</dbReference>
<evidence type="ECO:0000256" key="5">
    <source>
        <dbReference type="ARBA" id="ARBA00023136"/>
    </source>
</evidence>
<dbReference type="InterPro" id="IPR036259">
    <property type="entry name" value="MFS_trans_sf"/>
</dbReference>
<dbReference type="AlphaFoldDB" id="A0A9P6IUB9"/>
<feature type="non-terminal residue" evidence="8">
    <location>
        <position position="148"/>
    </location>
</feature>
<dbReference type="Pfam" id="PF00083">
    <property type="entry name" value="Sugar_tr"/>
    <property type="match status" value="1"/>
</dbReference>
<evidence type="ECO:0000256" key="3">
    <source>
        <dbReference type="ARBA" id="ARBA00022692"/>
    </source>
</evidence>
<dbReference type="PANTHER" id="PTHR23511:SF34">
    <property type="entry name" value="SYNAPTIC VESICLE GLYCOPROTEIN 2"/>
    <property type="match status" value="1"/>
</dbReference>
<evidence type="ECO:0000259" key="7">
    <source>
        <dbReference type="PROSITE" id="PS50850"/>
    </source>
</evidence>
<dbReference type="InterPro" id="IPR020846">
    <property type="entry name" value="MFS_dom"/>
</dbReference>
<keyword evidence="9" id="KW-1185">Reference proteome</keyword>
<dbReference type="GO" id="GO:0022857">
    <property type="term" value="F:transmembrane transporter activity"/>
    <property type="evidence" value="ECO:0007669"/>
    <property type="project" value="InterPro"/>
</dbReference>
<feature type="transmembrane region" description="Helical" evidence="6">
    <location>
        <begin position="53"/>
        <end position="71"/>
    </location>
</feature>
<evidence type="ECO:0000256" key="4">
    <source>
        <dbReference type="ARBA" id="ARBA00022989"/>
    </source>
</evidence>
<dbReference type="EMBL" id="JAAAHW010007440">
    <property type="protein sequence ID" value="KAF9948300.1"/>
    <property type="molecule type" value="Genomic_DNA"/>
</dbReference>
<organism evidence="8 9">
    <name type="scientific">Modicella reniformis</name>
    <dbReference type="NCBI Taxonomy" id="1440133"/>
    <lineage>
        <taxon>Eukaryota</taxon>
        <taxon>Fungi</taxon>
        <taxon>Fungi incertae sedis</taxon>
        <taxon>Mucoromycota</taxon>
        <taxon>Mortierellomycotina</taxon>
        <taxon>Mortierellomycetes</taxon>
        <taxon>Mortierellales</taxon>
        <taxon>Mortierellaceae</taxon>
        <taxon>Modicella</taxon>
    </lineage>
</organism>
<evidence type="ECO:0000313" key="8">
    <source>
        <dbReference type="EMBL" id="KAF9948300.1"/>
    </source>
</evidence>
<sequence length="148" mass="15974">MSTYNTSMLDTAQLNERRREALSKIDNAEFGWFHIRACLVAGVGFFTDAYDLFAINLVTPMLGMIYFGGALPADLDLGIKVAASVGTFIGQVGFGYLADRLGRKRMYGVELMIIIVATLGQSLSGNGYSLSLPATLIVWRLIVGIGIG</sequence>
<keyword evidence="4 6" id="KW-1133">Transmembrane helix</keyword>
<comment type="subcellular location">
    <subcellularLocation>
        <location evidence="1">Membrane</location>
        <topology evidence="1">Multi-pass membrane protein</topology>
    </subcellularLocation>
</comment>
<evidence type="ECO:0000313" key="9">
    <source>
        <dbReference type="Proteomes" id="UP000749646"/>
    </source>
</evidence>
<evidence type="ECO:0000256" key="6">
    <source>
        <dbReference type="SAM" id="Phobius"/>
    </source>
</evidence>
<gene>
    <name evidence="8" type="primary">PHO84_2</name>
    <name evidence="8" type="ORF">BGZ65_008171</name>
</gene>
<dbReference type="OrthoDB" id="433512at2759"/>
<name>A0A9P6IUB9_9FUNG</name>